<dbReference type="InterPro" id="IPR022474">
    <property type="entry name" value="Thiopur_S-MeTfrase_Se/Te_detox"/>
</dbReference>
<feature type="binding site" evidence="9">
    <location>
        <position position="123"/>
    </location>
    <ligand>
        <name>S-adenosyl-L-methionine</name>
        <dbReference type="ChEBI" id="CHEBI:59789"/>
    </ligand>
</feature>
<feature type="binding site" evidence="9">
    <location>
        <position position="10"/>
    </location>
    <ligand>
        <name>S-adenosyl-L-methionine</name>
        <dbReference type="ChEBI" id="CHEBI:59789"/>
    </ligand>
</feature>
<dbReference type="PIRSF" id="PIRSF023956">
    <property type="entry name" value="Thiopurine_S-methyltransferase"/>
    <property type="match status" value="1"/>
</dbReference>
<dbReference type="PANTHER" id="PTHR10259:SF11">
    <property type="entry name" value="THIOPURINE S-METHYLTRANSFERASE"/>
    <property type="match status" value="1"/>
</dbReference>
<dbReference type="Proteomes" id="UP000093391">
    <property type="component" value="Chromosome"/>
</dbReference>
<comment type="subcellular location">
    <subcellularLocation>
        <location evidence="2 9">Cytoplasm</location>
    </subcellularLocation>
</comment>
<dbReference type="InterPro" id="IPR008854">
    <property type="entry name" value="TPMT"/>
</dbReference>
<dbReference type="GO" id="GO:0008119">
    <property type="term" value="F:thiopurine S-methyltransferase activity"/>
    <property type="evidence" value="ECO:0007669"/>
    <property type="project" value="UniProtKB-UniRule"/>
</dbReference>
<dbReference type="NCBIfam" id="TIGR03840">
    <property type="entry name" value="TMPT_Se_Te"/>
    <property type="match status" value="1"/>
</dbReference>
<keyword evidence="5 9" id="KW-0963">Cytoplasm</keyword>
<keyword evidence="6 9" id="KW-0489">Methyltransferase</keyword>
<gene>
    <name evidence="9" type="primary">tpm</name>
    <name evidence="10" type="ORF">BFG52_04230</name>
</gene>
<organism evidence="10 11">
    <name type="scientific">Acinetobacter larvae</name>
    <dbReference type="NCBI Taxonomy" id="1789224"/>
    <lineage>
        <taxon>Bacteria</taxon>
        <taxon>Pseudomonadati</taxon>
        <taxon>Pseudomonadota</taxon>
        <taxon>Gammaproteobacteria</taxon>
        <taxon>Moraxellales</taxon>
        <taxon>Moraxellaceae</taxon>
        <taxon>Acinetobacter</taxon>
    </lineage>
</organism>
<evidence type="ECO:0000313" key="10">
    <source>
        <dbReference type="EMBL" id="AOA57640.1"/>
    </source>
</evidence>
<evidence type="ECO:0000256" key="8">
    <source>
        <dbReference type="ARBA" id="ARBA00022691"/>
    </source>
</evidence>
<comment type="catalytic activity">
    <reaction evidence="1 9">
        <text>S-adenosyl-L-methionine + a thiopurine = S-adenosyl-L-homocysteine + a thiopurine S-methylether.</text>
        <dbReference type="EC" id="2.1.1.67"/>
    </reaction>
</comment>
<feature type="binding site" evidence="9">
    <location>
        <position position="66"/>
    </location>
    <ligand>
        <name>S-adenosyl-L-methionine</name>
        <dbReference type="ChEBI" id="CHEBI:59789"/>
    </ligand>
</feature>
<keyword evidence="11" id="KW-1185">Reference proteome</keyword>
<comment type="similarity">
    <text evidence="3 9">Belongs to the class I-like SAM-binding methyltransferase superfamily. TPMT family.</text>
</comment>
<dbReference type="Pfam" id="PF05724">
    <property type="entry name" value="TPMT"/>
    <property type="match status" value="1"/>
</dbReference>
<dbReference type="PROSITE" id="PS51585">
    <property type="entry name" value="SAM_MT_TPMT"/>
    <property type="match status" value="1"/>
</dbReference>
<keyword evidence="7 9" id="KW-0808">Transferase</keyword>
<dbReference type="SUPFAM" id="SSF53335">
    <property type="entry name" value="S-adenosyl-L-methionine-dependent methyltransferases"/>
    <property type="match status" value="1"/>
</dbReference>
<evidence type="ECO:0000256" key="1">
    <source>
        <dbReference type="ARBA" id="ARBA00000903"/>
    </source>
</evidence>
<keyword evidence="8 9" id="KW-0949">S-adenosyl-L-methionine</keyword>
<dbReference type="InterPro" id="IPR029063">
    <property type="entry name" value="SAM-dependent_MTases_sf"/>
</dbReference>
<evidence type="ECO:0000256" key="5">
    <source>
        <dbReference type="ARBA" id="ARBA00022490"/>
    </source>
</evidence>
<dbReference type="EMBL" id="CP016895">
    <property type="protein sequence ID" value="AOA57640.1"/>
    <property type="molecule type" value="Genomic_DNA"/>
</dbReference>
<evidence type="ECO:0000256" key="7">
    <source>
        <dbReference type="ARBA" id="ARBA00022679"/>
    </source>
</evidence>
<dbReference type="AlphaFoldDB" id="A0A1B2LXI3"/>
<evidence type="ECO:0000313" key="11">
    <source>
        <dbReference type="Proteomes" id="UP000093391"/>
    </source>
</evidence>
<evidence type="ECO:0000256" key="9">
    <source>
        <dbReference type="HAMAP-Rule" id="MF_00812"/>
    </source>
</evidence>
<evidence type="ECO:0000256" key="2">
    <source>
        <dbReference type="ARBA" id="ARBA00004496"/>
    </source>
</evidence>
<dbReference type="HAMAP" id="MF_00812">
    <property type="entry name" value="Thiopur_methtran"/>
    <property type="match status" value="1"/>
</dbReference>
<sequence length="217" mass="24726">MQADFWLQRWQNNNIGFHLTQPNPLLCEHLPQLKLSRNARIVMPLCGKSVDIDYLLQQGYRVAAIELCEIAIAALQQRLGLNFTYREQNGIGHYHHPQIDLYVGDIFQLTAAQLGAVDAVYDRAAIIALPFEMRQNYSQHLLQLSQVAPQLLISLEYPQQDFAGPPFSVTASELAQHYAQHYTLNVIKDQSTERLFGSHPGREKAWLLQPLAQPKKL</sequence>
<dbReference type="GO" id="GO:0010038">
    <property type="term" value="P:response to metal ion"/>
    <property type="evidence" value="ECO:0007669"/>
    <property type="project" value="InterPro"/>
</dbReference>
<evidence type="ECO:0000256" key="3">
    <source>
        <dbReference type="ARBA" id="ARBA00008145"/>
    </source>
</evidence>
<reference evidence="10 11" key="1">
    <citation type="submission" date="2016-08" db="EMBL/GenBank/DDBJ databases">
        <authorList>
            <person name="Seilhamer J.J."/>
        </authorList>
    </citation>
    <scope>NUCLEOTIDE SEQUENCE [LARGE SCALE GENOMIC DNA]</scope>
    <source>
        <strain evidence="10 11">BRTC-1</strain>
    </source>
</reference>
<protein>
    <recommendedName>
        <fullName evidence="4 9">Thiopurine S-methyltransferase</fullName>
        <ecNumber evidence="4 9">2.1.1.67</ecNumber>
    </recommendedName>
    <alternativeName>
        <fullName evidence="9">Thiopurine methyltransferase</fullName>
    </alternativeName>
</protein>
<name>A0A1B2LXI3_9GAMM</name>
<dbReference type="FunFam" id="3.40.50.150:FF:000101">
    <property type="entry name" value="Thiopurine S-methyltransferase"/>
    <property type="match status" value="1"/>
</dbReference>
<evidence type="ECO:0000256" key="4">
    <source>
        <dbReference type="ARBA" id="ARBA00011905"/>
    </source>
</evidence>
<evidence type="ECO:0000256" key="6">
    <source>
        <dbReference type="ARBA" id="ARBA00022603"/>
    </source>
</evidence>
<feature type="binding site" evidence="9">
    <location>
        <position position="45"/>
    </location>
    <ligand>
        <name>S-adenosyl-L-methionine</name>
        <dbReference type="ChEBI" id="CHEBI:59789"/>
    </ligand>
</feature>
<dbReference type="PANTHER" id="PTHR10259">
    <property type="entry name" value="THIOPURINE S-METHYLTRANSFERASE"/>
    <property type="match status" value="1"/>
</dbReference>
<dbReference type="STRING" id="1789224.BFG52_04230"/>
<dbReference type="InterPro" id="IPR025835">
    <property type="entry name" value="Thiopurine_S-MeTrfase"/>
</dbReference>
<dbReference type="Gene3D" id="3.40.50.150">
    <property type="entry name" value="Vaccinia Virus protein VP39"/>
    <property type="match status" value="1"/>
</dbReference>
<dbReference type="RefSeq" id="WP_067552996.1">
    <property type="nucleotide sequence ID" value="NZ_CP016895.1"/>
</dbReference>
<dbReference type="EC" id="2.1.1.67" evidence="4 9"/>
<accession>A0A1B2LXI3</accession>
<proteinExistence type="inferred from homology"/>
<dbReference type="OrthoDB" id="9778208at2"/>
<dbReference type="GO" id="GO:0005737">
    <property type="term" value="C:cytoplasm"/>
    <property type="evidence" value="ECO:0007669"/>
    <property type="project" value="UniProtKB-SubCell"/>
</dbReference>
<dbReference type="KEGG" id="ala:BFG52_04230"/>
<dbReference type="GO" id="GO:0032259">
    <property type="term" value="P:methylation"/>
    <property type="evidence" value="ECO:0007669"/>
    <property type="project" value="UniProtKB-KW"/>
</dbReference>